<reference evidence="1" key="1">
    <citation type="submission" date="2017-10" db="EMBL/GenBank/DDBJ databases">
        <title>Massilia psychrophilum sp. nov., a novel purple-pigmented bacterium isolated from Tianshan glacier, Xinjiang Municipality, China.</title>
        <authorList>
            <person name="Wang H."/>
        </authorList>
    </citation>
    <scope>NUCLEOTIDE SEQUENCE [LARGE SCALE GENOMIC DNA]</scope>
    <source>
        <strain evidence="1">B2</strain>
        <plasmid evidence="1">unnamed</plasmid>
    </source>
</reference>
<accession>A0A2D2DW71</accession>
<protein>
    <submittedName>
        <fullName evidence="1">Uncharacterized protein</fullName>
    </submittedName>
</protein>
<evidence type="ECO:0000313" key="1">
    <source>
        <dbReference type="EMBL" id="ATQ79240.1"/>
    </source>
</evidence>
<dbReference type="Proteomes" id="UP000229897">
    <property type="component" value="Plasmid unnamed"/>
</dbReference>
<dbReference type="RefSeq" id="WP_099883065.1">
    <property type="nucleotide sequence ID" value="NZ_CP024609.1"/>
</dbReference>
<gene>
    <name evidence="1" type="ORF">CR152_32205</name>
</gene>
<geneLocation type="plasmid" evidence="1 2">
    <name>unnamed</name>
</geneLocation>
<keyword evidence="1" id="KW-0614">Plasmid</keyword>
<dbReference type="EMBL" id="CP024609">
    <property type="protein sequence ID" value="ATQ79240.1"/>
    <property type="molecule type" value="Genomic_DNA"/>
</dbReference>
<dbReference type="AlphaFoldDB" id="A0A2D2DW71"/>
<proteinExistence type="predicted"/>
<evidence type="ECO:0000313" key="2">
    <source>
        <dbReference type="Proteomes" id="UP000229897"/>
    </source>
</evidence>
<name>A0A2D2DW71_9BURK</name>
<organism evidence="1 2">
    <name type="scientific">Massilia violaceinigra</name>
    <dbReference type="NCBI Taxonomy" id="2045208"/>
    <lineage>
        <taxon>Bacteria</taxon>
        <taxon>Pseudomonadati</taxon>
        <taxon>Pseudomonadota</taxon>
        <taxon>Betaproteobacteria</taxon>
        <taxon>Burkholderiales</taxon>
        <taxon>Oxalobacteraceae</taxon>
        <taxon>Telluria group</taxon>
        <taxon>Massilia</taxon>
    </lineage>
</organism>
<dbReference type="KEGG" id="mass:CR152_32205"/>
<keyword evidence="2" id="KW-1185">Reference proteome</keyword>
<dbReference type="OrthoDB" id="6058858at2"/>
<sequence>MTGALLTPVPVWARCLLLLAACWCLFLLGQLRGERKAGEAHIAYIEQQAAQVVKVAKAQIQVLVKTETKYRDRIEKIYVKGDEIEKQVPVYVSAADSRAYGVNAGFVRNYNAAWTNEPAGPAADADREPAAVPLIDIAEADAHNARSCFAWREQAIGLREAYINLQAVTNGLSVKDDPQ</sequence>